<organism evidence="10 11">
    <name type="scientific">Elysia chlorotica</name>
    <name type="common">Eastern emerald elysia</name>
    <name type="synonym">Sea slug</name>
    <dbReference type="NCBI Taxonomy" id="188477"/>
    <lineage>
        <taxon>Eukaryota</taxon>
        <taxon>Metazoa</taxon>
        <taxon>Spiralia</taxon>
        <taxon>Lophotrochozoa</taxon>
        <taxon>Mollusca</taxon>
        <taxon>Gastropoda</taxon>
        <taxon>Heterobranchia</taxon>
        <taxon>Euthyneura</taxon>
        <taxon>Panpulmonata</taxon>
        <taxon>Sacoglossa</taxon>
        <taxon>Placobranchoidea</taxon>
        <taxon>Plakobranchidae</taxon>
        <taxon>Elysia</taxon>
    </lineage>
</organism>
<sequence>VIALPTQEVDMIIAPIGVTMAREQVLDFTFAFFYDDSAVILKKPDPDESKWRTYIDIFRIEASTCALTLKSFVRESKAVCLSLLLLSTPGGQNLPYSGSGRIFISAWWLFCLVVAGTFGGNLIAVLTVSKDKPPFNTLAEMASQSDYTFGTLGNSMWTTLFETSPRPEFQAISRKMEGFYAADPTVYSYDPNVHLKRVKQGGYAYIADNGMFTNWLAYNCDLMILKEKFFPAKYAIGLPNNSAYTKLFSEQVVKVYESGLLQVWVKKWWPSRSFCAGSLVTEARTLNLKDVQSAFYLLGVGVIFAGTLLISEVTVPVMRSLIPASLLDIKVVPETIRKAISREDLSKKKNDSRLKSWM</sequence>
<keyword evidence="2" id="KW-1003">Cell membrane</keyword>
<comment type="subcellular location">
    <subcellularLocation>
        <location evidence="1">Cell membrane</location>
        <topology evidence="1">Multi-pass membrane protein</topology>
    </subcellularLocation>
</comment>
<feature type="domain" description="Ionotropic glutamate receptor C-terminal" evidence="9">
    <location>
        <begin position="59"/>
        <end position="271"/>
    </location>
</feature>
<keyword evidence="5 8" id="KW-0472">Membrane</keyword>
<evidence type="ECO:0000256" key="1">
    <source>
        <dbReference type="ARBA" id="ARBA00004651"/>
    </source>
</evidence>
<dbReference type="PANTHER" id="PTHR42643:SF24">
    <property type="entry name" value="IONOTROPIC RECEPTOR 60A"/>
    <property type="match status" value="1"/>
</dbReference>
<dbReference type="InterPro" id="IPR001320">
    <property type="entry name" value="Iontro_rcpt_C"/>
</dbReference>
<feature type="transmembrane region" description="Helical" evidence="8">
    <location>
        <begin position="106"/>
        <end position="128"/>
    </location>
</feature>
<evidence type="ECO:0000256" key="5">
    <source>
        <dbReference type="ARBA" id="ARBA00023136"/>
    </source>
</evidence>
<protein>
    <recommendedName>
        <fullName evidence="9">Ionotropic glutamate receptor C-terminal domain-containing protein</fullName>
    </recommendedName>
</protein>
<evidence type="ECO:0000256" key="7">
    <source>
        <dbReference type="ARBA" id="ARBA00023180"/>
    </source>
</evidence>
<dbReference type="SUPFAM" id="SSF53850">
    <property type="entry name" value="Periplasmic binding protein-like II"/>
    <property type="match status" value="1"/>
</dbReference>
<dbReference type="InterPro" id="IPR052192">
    <property type="entry name" value="Insect_Ionotropic_Sensory_Rcpt"/>
</dbReference>
<proteinExistence type="predicted"/>
<dbReference type="GO" id="GO:0015276">
    <property type="term" value="F:ligand-gated monoatomic ion channel activity"/>
    <property type="evidence" value="ECO:0007669"/>
    <property type="project" value="InterPro"/>
</dbReference>
<accession>A0A3S1BBN0</accession>
<dbReference type="EMBL" id="RQTK01000401">
    <property type="protein sequence ID" value="RUS80287.1"/>
    <property type="molecule type" value="Genomic_DNA"/>
</dbReference>
<dbReference type="Proteomes" id="UP000271974">
    <property type="component" value="Unassembled WGS sequence"/>
</dbReference>
<dbReference type="GO" id="GO:0050906">
    <property type="term" value="P:detection of stimulus involved in sensory perception"/>
    <property type="evidence" value="ECO:0007669"/>
    <property type="project" value="UniProtKB-ARBA"/>
</dbReference>
<evidence type="ECO:0000256" key="6">
    <source>
        <dbReference type="ARBA" id="ARBA00023170"/>
    </source>
</evidence>
<evidence type="ECO:0000256" key="8">
    <source>
        <dbReference type="SAM" id="Phobius"/>
    </source>
</evidence>
<comment type="caution">
    <text evidence="10">The sequence shown here is derived from an EMBL/GenBank/DDBJ whole genome shotgun (WGS) entry which is preliminary data.</text>
</comment>
<gene>
    <name evidence="10" type="ORF">EGW08_011971</name>
</gene>
<keyword evidence="11" id="KW-1185">Reference proteome</keyword>
<keyword evidence="4 8" id="KW-1133">Transmembrane helix</keyword>
<evidence type="ECO:0000256" key="2">
    <source>
        <dbReference type="ARBA" id="ARBA00022475"/>
    </source>
</evidence>
<dbReference type="AlphaFoldDB" id="A0A3S1BBN0"/>
<name>A0A3S1BBN0_ELYCH</name>
<feature type="transmembrane region" description="Helical" evidence="8">
    <location>
        <begin position="294"/>
        <end position="311"/>
    </location>
</feature>
<evidence type="ECO:0000313" key="10">
    <source>
        <dbReference type="EMBL" id="RUS80287.1"/>
    </source>
</evidence>
<evidence type="ECO:0000259" key="9">
    <source>
        <dbReference type="SMART" id="SM00079"/>
    </source>
</evidence>
<dbReference type="GO" id="GO:0005886">
    <property type="term" value="C:plasma membrane"/>
    <property type="evidence" value="ECO:0007669"/>
    <property type="project" value="UniProtKB-SubCell"/>
</dbReference>
<keyword evidence="6" id="KW-0675">Receptor</keyword>
<evidence type="ECO:0000256" key="3">
    <source>
        <dbReference type="ARBA" id="ARBA00022692"/>
    </source>
</evidence>
<feature type="non-terminal residue" evidence="10">
    <location>
        <position position="1"/>
    </location>
</feature>
<keyword evidence="3 8" id="KW-0812">Transmembrane</keyword>
<dbReference type="Pfam" id="PF00060">
    <property type="entry name" value="Lig_chan"/>
    <property type="match status" value="1"/>
</dbReference>
<evidence type="ECO:0000256" key="4">
    <source>
        <dbReference type="ARBA" id="ARBA00022989"/>
    </source>
</evidence>
<dbReference type="PANTHER" id="PTHR42643">
    <property type="entry name" value="IONOTROPIC RECEPTOR 20A-RELATED"/>
    <property type="match status" value="1"/>
</dbReference>
<keyword evidence="7" id="KW-0325">Glycoprotein</keyword>
<dbReference type="Gene3D" id="3.40.190.10">
    <property type="entry name" value="Periplasmic binding protein-like II"/>
    <property type="match status" value="3"/>
</dbReference>
<dbReference type="SMART" id="SM00079">
    <property type="entry name" value="PBPe"/>
    <property type="match status" value="1"/>
</dbReference>
<reference evidence="10 11" key="1">
    <citation type="submission" date="2019-01" db="EMBL/GenBank/DDBJ databases">
        <title>A draft genome assembly of the solar-powered sea slug Elysia chlorotica.</title>
        <authorList>
            <person name="Cai H."/>
            <person name="Li Q."/>
            <person name="Fang X."/>
            <person name="Li J."/>
            <person name="Curtis N.E."/>
            <person name="Altenburger A."/>
            <person name="Shibata T."/>
            <person name="Feng M."/>
            <person name="Maeda T."/>
            <person name="Schwartz J.A."/>
            <person name="Shigenobu S."/>
            <person name="Lundholm N."/>
            <person name="Nishiyama T."/>
            <person name="Yang H."/>
            <person name="Hasebe M."/>
            <person name="Li S."/>
            <person name="Pierce S.K."/>
            <person name="Wang J."/>
        </authorList>
    </citation>
    <scope>NUCLEOTIDE SEQUENCE [LARGE SCALE GENOMIC DNA]</scope>
    <source>
        <strain evidence="10">EC2010</strain>
        <tissue evidence="10">Whole organism of an adult</tissue>
    </source>
</reference>
<dbReference type="OrthoDB" id="9997229at2759"/>
<evidence type="ECO:0000313" key="11">
    <source>
        <dbReference type="Proteomes" id="UP000271974"/>
    </source>
</evidence>